<dbReference type="GO" id="GO:0008808">
    <property type="term" value="F:cardiolipin synthase activity"/>
    <property type="evidence" value="ECO:0007669"/>
    <property type="project" value="TreeGrafter"/>
</dbReference>
<name>A0A0G9ATW3_XANPE</name>
<reference evidence="3 5" key="2">
    <citation type="submission" date="2019-11" db="EMBL/GenBank/DDBJ databases">
        <title>Genome-resolved metagenomics to study the prevalence of co-infection and intraspecific heterogeneity among plant pathogen metapopulations.</title>
        <authorList>
            <person name="Newberry E."/>
            <person name="Bhandari R."/>
            <person name="Kemble J."/>
            <person name="Sikora E."/>
            <person name="Potnis N."/>
        </authorList>
    </citation>
    <scope>NUCLEOTIDE SEQUENCE [LARGE SCALE GENOMIC DNA]</scope>
    <source>
        <strain evidence="3">Xp_Tom_Tuscaloosa_18b</strain>
    </source>
</reference>
<evidence type="ECO:0000313" key="5">
    <source>
        <dbReference type="Proteomes" id="UP000471082"/>
    </source>
</evidence>
<evidence type="ECO:0000259" key="1">
    <source>
        <dbReference type="PROSITE" id="PS50035"/>
    </source>
</evidence>
<dbReference type="CDD" id="cd09110">
    <property type="entry name" value="PLDc_CLS_1"/>
    <property type="match status" value="1"/>
</dbReference>
<proteinExistence type="predicted"/>
<evidence type="ECO:0000313" key="4">
    <source>
        <dbReference type="Proteomes" id="UP000035369"/>
    </source>
</evidence>
<dbReference type="GO" id="GO:0032049">
    <property type="term" value="P:cardiolipin biosynthetic process"/>
    <property type="evidence" value="ECO:0007669"/>
    <property type="project" value="UniProtKB-ARBA"/>
</dbReference>
<dbReference type="InterPro" id="IPR025202">
    <property type="entry name" value="PLD-like_dom"/>
</dbReference>
<dbReference type="GeneID" id="97512451"/>
<evidence type="ECO:0000313" key="2">
    <source>
        <dbReference type="EMBL" id="KLC05121.1"/>
    </source>
</evidence>
<dbReference type="Pfam" id="PF13091">
    <property type="entry name" value="PLDc_2"/>
    <property type="match status" value="2"/>
</dbReference>
<comment type="caution">
    <text evidence="3">The sequence shown here is derived from an EMBL/GenBank/DDBJ whole genome shotgun (WGS) entry which is preliminary data.</text>
</comment>
<dbReference type="RefSeq" id="WP_008577180.1">
    <property type="nucleotide sequence ID" value="NZ_CP018475.1"/>
</dbReference>
<protein>
    <submittedName>
        <fullName evidence="3">Cardiolipin synthase B</fullName>
    </submittedName>
    <submittedName>
        <fullName evidence="2">Cardiolipin synthetase</fullName>
    </submittedName>
</protein>
<dbReference type="InterPro" id="IPR001736">
    <property type="entry name" value="PLipase_D/transphosphatidylase"/>
</dbReference>
<feature type="domain" description="PLD phosphodiesterase" evidence="1">
    <location>
        <begin position="157"/>
        <end position="184"/>
    </location>
</feature>
<organism evidence="3 5">
    <name type="scientific">Xanthomonas perforans</name>
    <dbReference type="NCBI Taxonomy" id="442694"/>
    <lineage>
        <taxon>Bacteria</taxon>
        <taxon>Pseudomonadati</taxon>
        <taxon>Pseudomonadota</taxon>
        <taxon>Gammaproteobacteria</taxon>
        <taxon>Lysobacterales</taxon>
        <taxon>Lysobacteraceae</taxon>
        <taxon>Xanthomonas</taxon>
    </lineage>
</organism>
<gene>
    <name evidence="3" type="ORF">G3W61_06375</name>
    <name evidence="2" type="ORF">XP315_12295</name>
</gene>
<dbReference type="CDD" id="cd09159">
    <property type="entry name" value="PLDc_ybhO_like_2"/>
    <property type="match status" value="1"/>
</dbReference>
<dbReference type="SMART" id="SM00155">
    <property type="entry name" value="PLDc"/>
    <property type="match status" value="2"/>
</dbReference>
<evidence type="ECO:0000313" key="3">
    <source>
        <dbReference type="EMBL" id="NEL75880.1"/>
    </source>
</evidence>
<accession>A0A0G9ATW3</accession>
<reference evidence="2 4" key="1">
    <citation type="submission" date="2015-02" db="EMBL/GenBank/DDBJ databases">
        <title>Whole genome sequencing of multiple isolates of three species of pepper and tomato-infecting xanthomonads reveals genetic diversity in field strains and pinpoints effectors responsible for host specificity.</title>
        <authorList>
            <person name="Schwartz A."/>
            <person name="Dahlbeck D."/>
            <person name="Staskawicz B."/>
            <person name="Bart R."/>
            <person name="Potnis N."/>
            <person name="Minsavage G."/>
            <person name="Timilsina S."/>
            <person name="Goss E."/>
            <person name="Jones J."/>
            <person name="Vallad G."/>
            <person name="Barak J."/>
            <person name="Miller S."/>
            <person name="Ritchie D."/>
            <person name="Martins J.Jr."/>
            <person name="Patane J.S."/>
            <person name="Setubal J.C."/>
        </authorList>
    </citation>
    <scope>NUCLEOTIDE SEQUENCE [LARGE SCALE GENOMIC DNA]</scope>
    <source>
        <strain evidence="2 4">Xp3-15</strain>
    </source>
</reference>
<sequence length="421" mass="47304">MTWIIVAAVAVTLLVGLLLLNFATPEKKLEHIPKHLYDVADPQFKREMSVLLGPAILPGNRIDVLNNGREIFPAMLEAIRSAQHTITFETYIYWSGEIGREFSDALSERARAGVDVRVTIDWGGSLKMDHALVDTMTEAGVEVHRYRPLAWYNLHRINNRTHRKLLVIDGRIGFTGGVGVADQWMGDAQDPDHWRDTHYRIEGPVVAQVQTAFNDNWIKTTGRVVNGAQYYPALEAAGDSDAQLFVASPAGGSESMHLMYLIAIAAARSSIDLAAAYFVPDALITRSLLEARTRGVRIRVLLPGKHIDAVSVRLASKASWEPLLQAGIEIHEYQPTMLHTKLLIIDGLLVSVGSTNFDIRSFRLNDEASLNVYDRTLAARMTEVFERDLQRAEQYSLERWRARPLRQRLGEKLVFPFRSQV</sequence>
<dbReference type="Proteomes" id="UP000035369">
    <property type="component" value="Unassembled WGS sequence"/>
</dbReference>
<dbReference type="PROSITE" id="PS50035">
    <property type="entry name" value="PLD"/>
    <property type="match status" value="2"/>
</dbReference>
<dbReference type="GO" id="GO:0016020">
    <property type="term" value="C:membrane"/>
    <property type="evidence" value="ECO:0007669"/>
    <property type="project" value="TreeGrafter"/>
</dbReference>
<dbReference type="Gene3D" id="3.30.870.10">
    <property type="entry name" value="Endonuclease Chain A"/>
    <property type="match status" value="2"/>
</dbReference>
<dbReference type="Proteomes" id="UP000471082">
    <property type="component" value="Unassembled WGS sequence"/>
</dbReference>
<dbReference type="AlphaFoldDB" id="A0A0G9ATW3"/>
<dbReference type="EMBL" id="JZUY01000041">
    <property type="protein sequence ID" value="KLC05121.1"/>
    <property type="molecule type" value="Genomic_DNA"/>
</dbReference>
<dbReference type="EMBL" id="JAAGYU010000019">
    <property type="protein sequence ID" value="NEL75880.1"/>
    <property type="molecule type" value="Genomic_DNA"/>
</dbReference>
<dbReference type="PANTHER" id="PTHR21248:SF22">
    <property type="entry name" value="PHOSPHOLIPASE D"/>
    <property type="match status" value="1"/>
</dbReference>
<dbReference type="PANTHER" id="PTHR21248">
    <property type="entry name" value="CARDIOLIPIN SYNTHASE"/>
    <property type="match status" value="1"/>
</dbReference>
<dbReference type="SUPFAM" id="SSF56024">
    <property type="entry name" value="Phospholipase D/nuclease"/>
    <property type="match status" value="2"/>
</dbReference>
<feature type="domain" description="PLD phosphodiesterase" evidence="1">
    <location>
        <begin position="334"/>
        <end position="361"/>
    </location>
</feature>
<keyword evidence="4" id="KW-1185">Reference proteome</keyword>
<dbReference type="KEGG" id="xpe:BJD13_17390"/>